<keyword evidence="4" id="KW-1185">Reference proteome</keyword>
<dbReference type="Gene3D" id="1.20.120.520">
    <property type="entry name" value="nmb1532 protein domain like"/>
    <property type="match status" value="1"/>
</dbReference>
<accession>A0ABT4THX2</accession>
<feature type="domain" description="Hemerythrin-like" evidence="2">
    <location>
        <begin position="8"/>
        <end position="121"/>
    </location>
</feature>
<evidence type="ECO:0000313" key="3">
    <source>
        <dbReference type="EMBL" id="MDA2803869.1"/>
    </source>
</evidence>
<dbReference type="RefSeq" id="WP_270676358.1">
    <property type="nucleotide sequence ID" value="NZ_JAQFWP010000006.1"/>
</dbReference>
<gene>
    <name evidence="3" type="ORF">O4U47_05045</name>
</gene>
<dbReference type="PANTHER" id="PTHR35585">
    <property type="entry name" value="HHE DOMAIN PROTEIN (AFU_ORTHOLOGUE AFUA_4G00730)"/>
    <property type="match status" value="1"/>
</dbReference>
<proteinExistence type="predicted"/>
<reference evidence="3" key="1">
    <citation type="submission" date="2023-01" db="EMBL/GenBank/DDBJ databases">
        <title>Draft genome sequence of Nocardiopsis sp. LSu2-4 isolated from halophytes.</title>
        <authorList>
            <person name="Duangmal K."/>
            <person name="Chantavorakit T."/>
        </authorList>
    </citation>
    <scope>NUCLEOTIDE SEQUENCE</scope>
    <source>
        <strain evidence="3">LSu2-4</strain>
    </source>
</reference>
<evidence type="ECO:0000313" key="4">
    <source>
        <dbReference type="Proteomes" id="UP001165685"/>
    </source>
</evidence>
<evidence type="ECO:0000256" key="1">
    <source>
        <dbReference type="SAM" id="MobiDB-lite"/>
    </source>
</evidence>
<dbReference type="EMBL" id="JAQFWP010000006">
    <property type="protein sequence ID" value="MDA2803869.1"/>
    <property type="molecule type" value="Genomic_DNA"/>
</dbReference>
<dbReference type="InterPro" id="IPR012312">
    <property type="entry name" value="Hemerythrin-like"/>
</dbReference>
<dbReference type="Pfam" id="PF01814">
    <property type="entry name" value="Hemerythrin"/>
    <property type="match status" value="1"/>
</dbReference>
<name>A0ABT4THX2_9ACTN</name>
<feature type="region of interest" description="Disordered" evidence="1">
    <location>
        <begin position="141"/>
        <end position="173"/>
    </location>
</feature>
<evidence type="ECO:0000259" key="2">
    <source>
        <dbReference type="Pfam" id="PF01814"/>
    </source>
</evidence>
<feature type="compositionally biased region" description="Pro residues" evidence="1">
    <location>
        <begin position="152"/>
        <end position="161"/>
    </location>
</feature>
<organism evidence="3 4">
    <name type="scientific">Nocardiopsis suaedae</name>
    <dbReference type="NCBI Taxonomy" id="3018444"/>
    <lineage>
        <taxon>Bacteria</taxon>
        <taxon>Bacillati</taxon>
        <taxon>Actinomycetota</taxon>
        <taxon>Actinomycetes</taxon>
        <taxon>Streptosporangiales</taxon>
        <taxon>Nocardiopsidaceae</taxon>
        <taxon>Nocardiopsis</taxon>
    </lineage>
</organism>
<sequence length="188" mass="21322">MAHGTRDLTDVVTEDHRRLEAVFSRLEEDAQDRDDRRRLVEHLITELVGHAVAEEHHMYPVVRARLIDGEAQAEDHLREHAEIEEVMKELEGADTADTRFEELLRALTTSFRRHAEHEEREPLARLREACSGQELIELGEKADAAKRTAPTRPHPGLPDTPPANRVLDPGAGLVDRVRDRMRASADEG</sequence>
<dbReference type="PANTHER" id="PTHR35585:SF1">
    <property type="entry name" value="HHE DOMAIN PROTEIN (AFU_ORTHOLOGUE AFUA_4G00730)"/>
    <property type="match status" value="1"/>
</dbReference>
<protein>
    <submittedName>
        <fullName evidence="3">Hemerythrin domain-containing protein</fullName>
    </submittedName>
</protein>
<dbReference type="Proteomes" id="UP001165685">
    <property type="component" value="Unassembled WGS sequence"/>
</dbReference>
<comment type="caution">
    <text evidence="3">The sequence shown here is derived from an EMBL/GenBank/DDBJ whole genome shotgun (WGS) entry which is preliminary data.</text>
</comment>